<dbReference type="EMBL" id="CP002985">
    <property type="protein sequence ID" value="AEM49295.1"/>
    <property type="molecule type" value="Genomic_DNA"/>
</dbReference>
<organism evidence="3 4">
    <name type="scientific">Acidithiobacillus ferrivorans SS3</name>
    <dbReference type="NCBI Taxonomy" id="743299"/>
    <lineage>
        <taxon>Bacteria</taxon>
        <taxon>Pseudomonadati</taxon>
        <taxon>Pseudomonadota</taxon>
        <taxon>Acidithiobacillia</taxon>
        <taxon>Acidithiobacillales</taxon>
        <taxon>Acidithiobacillaceae</taxon>
        <taxon>Acidithiobacillus</taxon>
    </lineage>
</organism>
<dbReference type="PANTHER" id="PTHR38454">
    <property type="entry name" value="INTEGRAL MEMBRANE PROTEIN-RELATED"/>
    <property type="match status" value="1"/>
</dbReference>
<evidence type="ECO:0000256" key="2">
    <source>
        <dbReference type="SAM" id="Phobius"/>
    </source>
</evidence>
<feature type="region of interest" description="Disordered" evidence="1">
    <location>
        <begin position="1"/>
        <end position="21"/>
    </location>
</feature>
<evidence type="ECO:0008006" key="5">
    <source>
        <dbReference type="Google" id="ProtNLM"/>
    </source>
</evidence>
<feature type="transmembrane region" description="Helical" evidence="2">
    <location>
        <begin position="260"/>
        <end position="282"/>
    </location>
</feature>
<feature type="transmembrane region" description="Helical" evidence="2">
    <location>
        <begin position="492"/>
        <end position="509"/>
    </location>
</feature>
<name>G0JMD3_9PROT</name>
<keyword evidence="2" id="KW-1133">Transmembrane helix</keyword>
<gene>
    <name evidence="3" type="ORF">Acife_3237</name>
</gene>
<feature type="transmembrane region" description="Helical" evidence="2">
    <location>
        <begin position="874"/>
        <end position="894"/>
    </location>
</feature>
<proteinExistence type="predicted"/>
<sequence>MSLWKAEHSSDGEKNTPQPDTVTSEWLDRYPWLPILFLILLPFLVELPLLIFGLSTNPIWQQSGIVEGVRAGLLPGLSYGDPNVGWTTQALGHLAAEDCLHGIIPWWNPYSGIGLPLAGEMQPNAFFLPFVFLLLLHNGVLWLKMAMQVFAGLATFALLRELKLGRLAALTGGALYALNGTFAWMPGPVAVINTIPFLPLLLYGIERARKERNRDGIVWIALAISGSLYAGFPEAAYINGLLALTWVIYRLAFEDKKSRYLMRIMFGGAAGLFWAAPLLVAFSDYLLKTNAVSAHGLGDAHLPLQALSSIVLPYVYGPEADSFGSSFLSAIWGNLGGYASVILLIFALISYQIKENRGLIYILSTWIIVALTKSFGVQPVMLLMNHIPFLHDAAFYRYSPPSWEMALIILVSIAINAIHKQKIRIFFPLLGVLAFLVVAVSVAWPWDTIWNWAQAQAMKMVLLLGIAIFWAISGILITTFALLCVKKERLRWTLATILIFDSAILFMIPELSGVHPGAVDKPAIRFLHSNLGLQRFYTLGPIEPNYSAYFDIASINHNYLPVATNWATYVRKNIFPPLSKSSDVIFWAPWYGGNTGVESFIDRVNNYERLGVRYVVINKGQSLLPGISYPTGTGENTPLALENGGAVTVKINASIDEKNNASVTAVSVFQGNYGNTANGKLTVKACTSTNNCVMGSRPLSESQDNSPFSIPLAKPLQVKAGAPLTITFTHLDSTRPEAFWLWPQAPGHEQTVIGPQGPIPGKAIQFSLETSDTALQGLRKVYSDALLDIWELPHPAPYYTVMHGDCQISNPTRDGLVAQCSTPATLQRRELYMPGWTASINGVSTVVSAHQKIFQTISLSAGKNVVRFRFAPPFVNYAWIAFWLSIIALLWWSYRTVFQLRANTQKTGEKTA</sequence>
<feature type="transmembrane region" description="Helical" evidence="2">
    <location>
        <begin position="188"/>
        <end position="205"/>
    </location>
</feature>
<dbReference type="Proteomes" id="UP000009220">
    <property type="component" value="Chromosome"/>
</dbReference>
<feature type="transmembrane region" description="Helical" evidence="2">
    <location>
        <begin position="32"/>
        <end position="54"/>
    </location>
</feature>
<dbReference type="RefSeq" id="WP_014030523.1">
    <property type="nucleotide sequence ID" value="NC_015942.1"/>
</dbReference>
<dbReference type="STRING" id="743299.Acife_3237"/>
<feature type="transmembrane region" description="Helical" evidence="2">
    <location>
        <begin position="125"/>
        <end position="143"/>
    </location>
</feature>
<feature type="transmembrane region" description="Helical" evidence="2">
    <location>
        <begin position="461"/>
        <end position="485"/>
    </location>
</feature>
<accession>G0JMD3</accession>
<dbReference type="KEGG" id="afi:Acife_3237"/>
<dbReference type="PANTHER" id="PTHR38454:SF1">
    <property type="entry name" value="INTEGRAL MEMBRANE PROTEIN"/>
    <property type="match status" value="1"/>
</dbReference>
<reference evidence="3 4" key="1">
    <citation type="journal article" date="2011" name="J. Bacteriol.">
        <title>Draft genome of the psychrotolerant acidophile Acidithiobacillus ferrivorans SS3.</title>
        <authorList>
            <person name="Liljeqvist M."/>
            <person name="Valdes J."/>
            <person name="Holmes D.S."/>
            <person name="Dopson M."/>
        </authorList>
    </citation>
    <scope>NUCLEOTIDE SEQUENCE [LARGE SCALE GENOMIC DNA]</scope>
    <source>
        <strain evidence="3 4">SS3</strain>
    </source>
</reference>
<evidence type="ECO:0000256" key="1">
    <source>
        <dbReference type="SAM" id="MobiDB-lite"/>
    </source>
</evidence>
<feature type="transmembrane region" description="Helical" evidence="2">
    <location>
        <begin position="425"/>
        <end position="446"/>
    </location>
</feature>
<feature type="transmembrane region" description="Helical" evidence="2">
    <location>
        <begin position="331"/>
        <end position="351"/>
    </location>
</feature>
<feature type="transmembrane region" description="Helical" evidence="2">
    <location>
        <begin position="358"/>
        <end position="381"/>
    </location>
</feature>
<dbReference type="AlphaFoldDB" id="G0JMD3"/>
<protein>
    <recommendedName>
        <fullName evidence="5">Bacterial membrane protein YfhO</fullName>
    </recommendedName>
</protein>
<evidence type="ECO:0000313" key="3">
    <source>
        <dbReference type="EMBL" id="AEM49295.1"/>
    </source>
</evidence>
<feature type="transmembrane region" description="Helical" evidence="2">
    <location>
        <begin position="238"/>
        <end position="253"/>
    </location>
</feature>
<feature type="transmembrane region" description="Helical" evidence="2">
    <location>
        <begin position="401"/>
        <end position="418"/>
    </location>
</feature>
<dbReference type="HOGENOM" id="CLU_371225_0_0_6"/>
<feature type="compositionally biased region" description="Basic and acidic residues" evidence="1">
    <location>
        <begin position="1"/>
        <end position="14"/>
    </location>
</feature>
<keyword evidence="2" id="KW-0812">Transmembrane</keyword>
<dbReference type="InterPro" id="IPR018580">
    <property type="entry name" value="Uncharacterised_YfhO"/>
</dbReference>
<feature type="transmembrane region" description="Helical" evidence="2">
    <location>
        <begin position="217"/>
        <end position="232"/>
    </location>
</feature>
<dbReference type="eggNOG" id="COG4485">
    <property type="taxonomic scope" value="Bacteria"/>
</dbReference>
<evidence type="ECO:0000313" key="4">
    <source>
        <dbReference type="Proteomes" id="UP000009220"/>
    </source>
</evidence>
<keyword evidence="2" id="KW-0472">Membrane</keyword>